<dbReference type="Proteomes" id="UP000837857">
    <property type="component" value="Chromosome 13"/>
</dbReference>
<evidence type="ECO:0000313" key="3">
    <source>
        <dbReference type="Proteomes" id="UP000837857"/>
    </source>
</evidence>
<sequence>MKEQKETLQTKTLILENFQLAKAPKLNAEVASILDPSLQIRKAVHPQSSQDLLGVLWESTECPPRQPSGQGRAHPVRSPSIIHQTPAAPNGPRRQPPSPVRS</sequence>
<feature type="non-terminal residue" evidence="2">
    <location>
        <position position="1"/>
    </location>
</feature>
<evidence type="ECO:0000313" key="2">
    <source>
        <dbReference type="EMBL" id="CAH2041724.1"/>
    </source>
</evidence>
<protein>
    <submittedName>
        <fullName evidence="2">Uncharacterized protein</fullName>
    </submittedName>
</protein>
<evidence type="ECO:0000256" key="1">
    <source>
        <dbReference type="SAM" id="MobiDB-lite"/>
    </source>
</evidence>
<organism evidence="2 3">
    <name type="scientific">Iphiclides podalirius</name>
    <name type="common">scarce swallowtail</name>
    <dbReference type="NCBI Taxonomy" id="110791"/>
    <lineage>
        <taxon>Eukaryota</taxon>
        <taxon>Metazoa</taxon>
        <taxon>Ecdysozoa</taxon>
        <taxon>Arthropoda</taxon>
        <taxon>Hexapoda</taxon>
        <taxon>Insecta</taxon>
        <taxon>Pterygota</taxon>
        <taxon>Neoptera</taxon>
        <taxon>Endopterygota</taxon>
        <taxon>Lepidoptera</taxon>
        <taxon>Glossata</taxon>
        <taxon>Ditrysia</taxon>
        <taxon>Papilionoidea</taxon>
        <taxon>Papilionidae</taxon>
        <taxon>Papilioninae</taxon>
        <taxon>Iphiclides</taxon>
    </lineage>
</organism>
<gene>
    <name evidence="2" type="ORF">IPOD504_LOCUS3366</name>
</gene>
<feature type="region of interest" description="Disordered" evidence="1">
    <location>
        <begin position="60"/>
        <end position="102"/>
    </location>
</feature>
<name>A0ABN8HZ54_9NEOP</name>
<keyword evidence="3" id="KW-1185">Reference proteome</keyword>
<accession>A0ABN8HZ54</accession>
<reference evidence="2" key="1">
    <citation type="submission" date="2022-03" db="EMBL/GenBank/DDBJ databases">
        <authorList>
            <person name="Martin H S."/>
        </authorList>
    </citation>
    <scope>NUCLEOTIDE SEQUENCE</scope>
</reference>
<dbReference type="EMBL" id="OW152825">
    <property type="protein sequence ID" value="CAH2041724.1"/>
    <property type="molecule type" value="Genomic_DNA"/>
</dbReference>
<proteinExistence type="predicted"/>